<dbReference type="EMBL" id="MN477947">
    <property type="protein sequence ID" value="QFN51303.1"/>
    <property type="molecule type" value="Genomic_DNA"/>
</dbReference>
<geneLocation type="plasmid" evidence="1">
    <name>pGE2</name>
</geneLocation>
<protein>
    <submittedName>
        <fullName evidence="1">Uncharacterized protein</fullName>
    </submittedName>
</protein>
<accession>A0A5J6XVI6</accession>
<reference evidence="1" key="1">
    <citation type="journal article" date="2019" name="Environ. Microbiol.">
        <title>The global distribution and evolutionary history of the pT26-2 archaeal plasmid family.</title>
        <authorList>
            <person name="Badel C."/>
            <person name="Erauso G."/>
            <person name="Gomez A."/>
            <person name="Catchpole R."/>
            <person name="Gonnet M."/>
            <person name="Oberto J."/>
            <person name="Forterre P."/>
            <person name="Da Cunha V."/>
        </authorList>
    </citation>
    <scope>NUCLEOTIDE SEQUENCE</scope>
    <source>
        <strain evidence="1">GE2</strain>
        <plasmid evidence="1">pGE2</plasmid>
    </source>
</reference>
<keyword evidence="1" id="KW-0614">Plasmid</keyword>
<name>A0A5J6XVI6_PYRAY</name>
<proteinExistence type="predicted"/>
<dbReference type="AlphaFoldDB" id="A0A5J6XVI6"/>
<evidence type="ECO:0000313" key="1">
    <source>
        <dbReference type="EMBL" id="QFN51303.1"/>
    </source>
</evidence>
<sequence length="127" mass="14962">MKHLLKHGVVYTIRKEKRKRVGKDWITTGRGNKKIADVNVEYVGMVEILYKGFGNWFGGVVFPDNKPKFMYDATLEDYVKHSGFNTVNAWIRELMRLNGIKTWKKMPIEWHLYKVTLVKKAEEERDG</sequence>
<organism evidence="1">
    <name type="scientific">Pyrococcus abyssi</name>
    <dbReference type="NCBI Taxonomy" id="29292"/>
    <lineage>
        <taxon>Archaea</taxon>
        <taxon>Methanobacteriati</taxon>
        <taxon>Methanobacteriota</taxon>
        <taxon>Thermococci</taxon>
        <taxon>Thermococcales</taxon>
        <taxon>Thermococcaceae</taxon>
        <taxon>Pyrococcus</taxon>
    </lineage>
</organism>